<sequence length="159" mass="18282">MSRIVYTEDPSELTRYIETWYHSRHREQLSWLADLAAKVERVHAGHPEAPAGLCEALRRMIGEIEVHMKKEELILFPAIRNGGGADISEPIAVMRSDHEKHATDVEEIRRLTRGPSLPEGACRTWATLYEGIEEFIADLEEHLHLENDVLFPRFEAQQT</sequence>
<dbReference type="GO" id="GO:0005737">
    <property type="term" value="C:cytoplasm"/>
    <property type="evidence" value="ECO:0007669"/>
    <property type="project" value="UniProtKB-SubCell"/>
</dbReference>
<gene>
    <name evidence="6" type="ORF">E5162_11415</name>
</gene>
<evidence type="ECO:0000256" key="4">
    <source>
        <dbReference type="ARBA" id="ARBA00023004"/>
    </source>
</evidence>
<evidence type="ECO:0000259" key="5">
    <source>
        <dbReference type="Pfam" id="PF01814"/>
    </source>
</evidence>
<keyword evidence="3" id="KW-0479">Metal-binding</keyword>
<keyword evidence="7" id="KW-1185">Reference proteome</keyword>
<evidence type="ECO:0000256" key="2">
    <source>
        <dbReference type="ARBA" id="ARBA00022490"/>
    </source>
</evidence>
<dbReference type="PANTHER" id="PTHR36438:SF1">
    <property type="entry name" value="IRON-SULFUR CLUSTER REPAIR PROTEIN YTFE"/>
    <property type="match status" value="1"/>
</dbReference>
<dbReference type="GO" id="GO:0046872">
    <property type="term" value="F:metal ion binding"/>
    <property type="evidence" value="ECO:0007669"/>
    <property type="project" value="UniProtKB-KW"/>
</dbReference>
<dbReference type="PANTHER" id="PTHR36438">
    <property type="entry name" value="IRON-SULFUR CLUSTER REPAIR PROTEIN YTFE"/>
    <property type="match status" value="1"/>
</dbReference>
<dbReference type="InterPro" id="IPR012312">
    <property type="entry name" value="Hemerythrin-like"/>
</dbReference>
<comment type="subcellular location">
    <subcellularLocation>
        <location evidence="1">Cytoplasm</location>
    </subcellularLocation>
</comment>
<keyword evidence="4" id="KW-0408">Iron</keyword>
<dbReference type="OrthoDB" id="9797132at2"/>
<keyword evidence="2" id="KW-0963">Cytoplasm</keyword>
<evidence type="ECO:0000256" key="1">
    <source>
        <dbReference type="ARBA" id="ARBA00004496"/>
    </source>
</evidence>
<organism evidence="6 7">
    <name type="scientific">Marinicauda pacifica</name>
    <dbReference type="NCBI Taxonomy" id="1133559"/>
    <lineage>
        <taxon>Bacteria</taxon>
        <taxon>Pseudomonadati</taxon>
        <taxon>Pseudomonadota</taxon>
        <taxon>Alphaproteobacteria</taxon>
        <taxon>Maricaulales</taxon>
        <taxon>Maricaulaceae</taxon>
        <taxon>Marinicauda</taxon>
    </lineage>
</organism>
<accession>A0A4S2H986</accession>
<proteinExistence type="predicted"/>
<reference evidence="6 7" key="1">
    <citation type="journal article" date="2013" name="Int. J. Syst. Evol. Microbiol.">
        <title>Marinicauda pacifica gen. nov., sp. nov., a prosthecate alphaproteobacterium of the family Hyphomonadaceae isolated from deep seawater.</title>
        <authorList>
            <person name="Zhang X.Y."/>
            <person name="Li G.W."/>
            <person name="Wang C.S."/>
            <person name="Zhang Y.J."/>
            <person name="Xu X.W."/>
            <person name="Li H."/>
            <person name="Liu A."/>
            <person name="Liu C."/>
            <person name="Xie B.B."/>
            <person name="Qin Q.L."/>
            <person name="Xu Z."/>
            <person name="Chen X.L."/>
            <person name="Zhou B.C."/>
            <person name="Zhang Y.Z."/>
        </authorList>
    </citation>
    <scope>NUCLEOTIDE SEQUENCE [LARGE SCALE GENOMIC DNA]</scope>
    <source>
        <strain evidence="6 7">P-1 km-3</strain>
    </source>
</reference>
<evidence type="ECO:0000313" key="7">
    <source>
        <dbReference type="Proteomes" id="UP000305451"/>
    </source>
</evidence>
<dbReference type="Proteomes" id="UP000305451">
    <property type="component" value="Unassembled WGS sequence"/>
</dbReference>
<dbReference type="AlphaFoldDB" id="A0A4S2H986"/>
<feature type="domain" description="Hemerythrin-like" evidence="5">
    <location>
        <begin position="22"/>
        <end position="153"/>
    </location>
</feature>
<evidence type="ECO:0000313" key="6">
    <source>
        <dbReference type="EMBL" id="TGY92253.1"/>
    </source>
</evidence>
<dbReference type="Gene3D" id="1.20.120.520">
    <property type="entry name" value="nmb1532 protein domain like"/>
    <property type="match status" value="1"/>
</dbReference>
<name>A0A4S2H986_9PROT</name>
<evidence type="ECO:0000256" key="3">
    <source>
        <dbReference type="ARBA" id="ARBA00022723"/>
    </source>
</evidence>
<protein>
    <recommendedName>
        <fullName evidence="5">Hemerythrin-like domain-containing protein</fullName>
    </recommendedName>
</protein>
<dbReference type="EMBL" id="SRXV01000003">
    <property type="protein sequence ID" value="TGY92253.1"/>
    <property type="molecule type" value="Genomic_DNA"/>
</dbReference>
<comment type="caution">
    <text evidence="6">The sequence shown here is derived from an EMBL/GenBank/DDBJ whole genome shotgun (WGS) entry which is preliminary data.</text>
</comment>
<dbReference type="RefSeq" id="WP_135945386.1">
    <property type="nucleotide sequence ID" value="NZ_BMEI01000003.1"/>
</dbReference>
<dbReference type="Pfam" id="PF01814">
    <property type="entry name" value="Hemerythrin"/>
    <property type="match status" value="1"/>
</dbReference>
<dbReference type="InterPro" id="IPR019903">
    <property type="entry name" value="RIC_family"/>
</dbReference>